<evidence type="ECO:0000313" key="6">
    <source>
        <dbReference type="Proteomes" id="UP000442714"/>
    </source>
</evidence>
<dbReference type="PANTHER" id="PTHR43884">
    <property type="entry name" value="ACYL-COA DEHYDROGENASE"/>
    <property type="match status" value="1"/>
</dbReference>
<dbReference type="SUPFAM" id="SSF47203">
    <property type="entry name" value="Acyl-CoA dehydrogenase C-terminal domain-like"/>
    <property type="match status" value="1"/>
</dbReference>
<dbReference type="PANTHER" id="PTHR43884:SF20">
    <property type="entry name" value="ACYL-COA DEHYDROGENASE FADE28"/>
    <property type="match status" value="1"/>
</dbReference>
<keyword evidence="2" id="KW-0274">FAD</keyword>
<dbReference type="AlphaFoldDB" id="A0A844ZRH8"/>
<feature type="domain" description="Acyl-CoA dehydrogenase/oxidase C-terminal" evidence="4">
    <location>
        <begin position="173"/>
        <end position="281"/>
    </location>
</feature>
<evidence type="ECO:0000256" key="2">
    <source>
        <dbReference type="ARBA" id="ARBA00022827"/>
    </source>
</evidence>
<proteinExistence type="predicted"/>
<dbReference type="InterPro" id="IPR036250">
    <property type="entry name" value="AcylCo_DH-like_C"/>
</dbReference>
<dbReference type="Proteomes" id="UP000442714">
    <property type="component" value="Unassembled WGS sequence"/>
</dbReference>
<keyword evidence="3" id="KW-0560">Oxidoreductase</keyword>
<organism evidence="5 6">
    <name type="scientific">Pontixanthobacter aquaemixtae</name>
    <dbReference type="NCBI Taxonomy" id="1958940"/>
    <lineage>
        <taxon>Bacteria</taxon>
        <taxon>Pseudomonadati</taxon>
        <taxon>Pseudomonadota</taxon>
        <taxon>Alphaproteobacteria</taxon>
        <taxon>Sphingomonadales</taxon>
        <taxon>Erythrobacteraceae</taxon>
        <taxon>Pontixanthobacter</taxon>
    </lineage>
</organism>
<gene>
    <name evidence="5" type="ORF">GRI41_03735</name>
</gene>
<evidence type="ECO:0000256" key="1">
    <source>
        <dbReference type="ARBA" id="ARBA00022630"/>
    </source>
</evidence>
<dbReference type="Pfam" id="PF00441">
    <property type="entry name" value="Acyl-CoA_dh_1"/>
    <property type="match status" value="1"/>
</dbReference>
<evidence type="ECO:0000259" key="4">
    <source>
        <dbReference type="Pfam" id="PF00441"/>
    </source>
</evidence>
<name>A0A844ZRH8_9SPHN</name>
<keyword evidence="1" id="KW-0285">Flavoprotein</keyword>
<dbReference type="InterPro" id="IPR009075">
    <property type="entry name" value="AcylCo_DH/oxidase_C"/>
</dbReference>
<dbReference type="RefSeq" id="WP_160603429.1">
    <property type="nucleotide sequence ID" value="NZ_WTYX01000001.1"/>
</dbReference>
<keyword evidence="6" id="KW-1185">Reference proteome</keyword>
<protein>
    <submittedName>
        <fullName evidence="5">Acyl-CoA dehydrogenase</fullName>
    </submittedName>
</protein>
<evidence type="ECO:0000313" key="5">
    <source>
        <dbReference type="EMBL" id="MXO89922.1"/>
    </source>
</evidence>
<sequence>MHLDFTDDQRAILDALDSLAKPFESAPIHDAPLAATSAELNSAIVEGGFLDVAQDPDLGTTTAAIVIERLARLPFAVEAGASAMFRPLLSDPSSQPVCLVDERHLARPVRFLGEGATIIVVGDSVRKFGAEAGVVHSEPEALFAYPMAMLSGVPDDAEKLNIPVGEAKVRWQVAIAAEIAGLLAAALKSTCEHTTDRNQFGRPLATFQALRHRLAEAQVRTNGVYWLAMKAASTLDPADAAMAALHAQESAKNCVYDFHQFLGAMGMTLEHPLHLWTYRLKALIGELGGRGAQAQCVADKLWPAR</sequence>
<accession>A0A844ZRH8</accession>
<dbReference type="Gene3D" id="1.20.140.10">
    <property type="entry name" value="Butyryl-CoA Dehydrogenase, subunit A, domain 3"/>
    <property type="match status" value="1"/>
</dbReference>
<dbReference type="EMBL" id="WTYX01000001">
    <property type="protein sequence ID" value="MXO89922.1"/>
    <property type="molecule type" value="Genomic_DNA"/>
</dbReference>
<dbReference type="GO" id="GO:0003995">
    <property type="term" value="F:acyl-CoA dehydrogenase activity"/>
    <property type="evidence" value="ECO:0007669"/>
    <property type="project" value="TreeGrafter"/>
</dbReference>
<reference evidence="5 6" key="1">
    <citation type="submission" date="2019-12" db="EMBL/GenBank/DDBJ databases">
        <title>Genomic-based taxomic classification of the family Erythrobacteraceae.</title>
        <authorList>
            <person name="Xu L."/>
        </authorList>
    </citation>
    <scope>NUCLEOTIDE SEQUENCE [LARGE SCALE GENOMIC DNA]</scope>
    <source>
        <strain evidence="5 6">KCTC 52763</strain>
    </source>
</reference>
<dbReference type="OrthoDB" id="2450120at2"/>
<evidence type="ECO:0000256" key="3">
    <source>
        <dbReference type="ARBA" id="ARBA00023002"/>
    </source>
</evidence>
<comment type="caution">
    <text evidence="5">The sequence shown here is derived from an EMBL/GenBank/DDBJ whole genome shotgun (WGS) entry which is preliminary data.</text>
</comment>